<feature type="transmembrane region" description="Helical" evidence="5">
    <location>
        <begin position="53"/>
        <end position="71"/>
    </location>
</feature>
<accession>A0A507D308</accession>
<keyword evidence="2 5" id="KW-0812">Transmembrane</keyword>
<comment type="subcellular location">
    <subcellularLocation>
        <location evidence="1">Membrane</location>
        <topology evidence="1">Multi-pass membrane protein</topology>
    </subcellularLocation>
</comment>
<reference evidence="8 9" key="1">
    <citation type="journal article" date="2019" name="Sci. Rep.">
        <title>Comparative genomics of chytrid fungi reveal insights into the obligate biotrophic and pathogenic lifestyle of Synchytrium endobioticum.</title>
        <authorList>
            <person name="van de Vossenberg B.T.L.H."/>
            <person name="Warris S."/>
            <person name="Nguyen H.D.T."/>
            <person name="van Gent-Pelzer M.P.E."/>
            <person name="Joly D.L."/>
            <person name="van de Geest H.C."/>
            <person name="Bonants P.J.M."/>
            <person name="Smith D.S."/>
            <person name="Levesque C.A."/>
            <person name="van der Lee T.A.J."/>
        </authorList>
    </citation>
    <scope>NUCLEOTIDE SEQUENCE [LARGE SCALE GENOMIC DNA]</scope>
    <source>
        <strain evidence="6 9">LEV6574</strain>
        <strain evidence="7 8">MB42</strain>
    </source>
</reference>
<feature type="transmembrane region" description="Helical" evidence="5">
    <location>
        <begin position="91"/>
        <end position="110"/>
    </location>
</feature>
<dbReference type="SMART" id="SM01417">
    <property type="entry name" value="Solute_trans_a"/>
    <property type="match status" value="1"/>
</dbReference>
<dbReference type="Proteomes" id="UP000320475">
    <property type="component" value="Unassembled WGS sequence"/>
</dbReference>
<protein>
    <recommendedName>
        <fullName evidence="10">DUF300-domain-containing protein</fullName>
    </recommendedName>
</protein>
<evidence type="ECO:0000256" key="3">
    <source>
        <dbReference type="ARBA" id="ARBA00022989"/>
    </source>
</evidence>
<sequence>MAVSLLEFEEGSEKLGALPYVLAGLGAFSGTAIALWSMWMHLKNYRRPDLQRAILRIIWMVPIYGIASFVSLSSRNLSDYIDTVRDVYEAFVIWTFFMLLVNYLGGERAIMSMMESRMRTHHMWPFNYCFGPLDVSDPQTFLLIRRGVLQFVLVKPTLAVFILLLKMSDSYNEGYISWSSSYMWTSILYNISVCVAMYFLIMFYVMCARDLAPFRPFPKFLCVKAIIFFSFWQGLTISFLIALGAIRGKGVYDASNIAVALQDFLICLECVPFAIGHWYAFTWKDYTSSRLSSRLPLKYAFKDALGMRDIVLDWHHTVRGTTFRSRPRFSRSHLFERELEDGEREFVLGGDQRMFYDPETFAGSRLYTESIYGDLDDEDETTSLDFPDIEADAELEATYEKARDLLYGDYNYPPLPEEGFRNPPVIQSRIDATSYRISQIFDGYQAEAALEQSQWDILRGHVGLSGNSKSNQSHSNISRSPLKKLVDPFAVIHHEGMQHVRQEYLHQKERDVAYDG</sequence>
<evidence type="ECO:0000313" key="7">
    <source>
        <dbReference type="EMBL" id="TPX52026.1"/>
    </source>
</evidence>
<dbReference type="STRING" id="286115.A0A507D308"/>
<evidence type="ECO:0000313" key="6">
    <source>
        <dbReference type="EMBL" id="TPX45620.1"/>
    </source>
</evidence>
<dbReference type="AlphaFoldDB" id="A0A507D308"/>
<evidence type="ECO:0000313" key="8">
    <source>
        <dbReference type="Proteomes" id="UP000317494"/>
    </source>
</evidence>
<evidence type="ECO:0000256" key="5">
    <source>
        <dbReference type="SAM" id="Phobius"/>
    </source>
</evidence>
<evidence type="ECO:0000256" key="4">
    <source>
        <dbReference type="ARBA" id="ARBA00023136"/>
    </source>
</evidence>
<dbReference type="EMBL" id="QEAN01000045">
    <property type="protein sequence ID" value="TPX52026.1"/>
    <property type="molecule type" value="Genomic_DNA"/>
</dbReference>
<evidence type="ECO:0000313" key="9">
    <source>
        <dbReference type="Proteomes" id="UP000320475"/>
    </source>
</evidence>
<dbReference type="OrthoDB" id="5348404at2759"/>
<feature type="transmembrane region" description="Helical" evidence="5">
    <location>
        <begin position="187"/>
        <end position="208"/>
    </location>
</feature>
<feature type="transmembrane region" description="Helical" evidence="5">
    <location>
        <begin position="20"/>
        <end position="41"/>
    </location>
</feature>
<dbReference type="PANTHER" id="PTHR23423">
    <property type="entry name" value="ORGANIC SOLUTE TRANSPORTER-RELATED"/>
    <property type="match status" value="1"/>
</dbReference>
<evidence type="ECO:0000256" key="2">
    <source>
        <dbReference type="ARBA" id="ARBA00022692"/>
    </source>
</evidence>
<feature type="transmembrane region" description="Helical" evidence="5">
    <location>
        <begin position="148"/>
        <end position="167"/>
    </location>
</feature>
<dbReference type="InterPro" id="IPR005178">
    <property type="entry name" value="Ostalpha/TMEM184C"/>
</dbReference>
<dbReference type="VEuPathDB" id="FungiDB:SeMB42_g01694"/>
<keyword evidence="4 5" id="KW-0472">Membrane</keyword>
<organism evidence="6 9">
    <name type="scientific">Synchytrium endobioticum</name>
    <dbReference type="NCBI Taxonomy" id="286115"/>
    <lineage>
        <taxon>Eukaryota</taxon>
        <taxon>Fungi</taxon>
        <taxon>Fungi incertae sedis</taxon>
        <taxon>Chytridiomycota</taxon>
        <taxon>Chytridiomycota incertae sedis</taxon>
        <taxon>Chytridiomycetes</taxon>
        <taxon>Synchytriales</taxon>
        <taxon>Synchytriaceae</taxon>
        <taxon>Synchytrium</taxon>
    </lineage>
</organism>
<name>A0A507D308_9FUNG</name>
<dbReference type="EMBL" id="QEAM01000135">
    <property type="protein sequence ID" value="TPX45620.1"/>
    <property type="molecule type" value="Genomic_DNA"/>
</dbReference>
<keyword evidence="3 5" id="KW-1133">Transmembrane helix</keyword>
<dbReference type="GO" id="GO:0016020">
    <property type="term" value="C:membrane"/>
    <property type="evidence" value="ECO:0007669"/>
    <property type="project" value="UniProtKB-SubCell"/>
</dbReference>
<evidence type="ECO:0000256" key="1">
    <source>
        <dbReference type="ARBA" id="ARBA00004141"/>
    </source>
</evidence>
<comment type="caution">
    <text evidence="6">The sequence shown here is derived from an EMBL/GenBank/DDBJ whole genome shotgun (WGS) entry which is preliminary data.</text>
</comment>
<keyword evidence="8" id="KW-1185">Reference proteome</keyword>
<evidence type="ECO:0008006" key="10">
    <source>
        <dbReference type="Google" id="ProtNLM"/>
    </source>
</evidence>
<proteinExistence type="predicted"/>
<dbReference type="Pfam" id="PF03619">
    <property type="entry name" value="Solute_trans_a"/>
    <property type="match status" value="1"/>
</dbReference>
<gene>
    <name evidence="6" type="ORF">SeLEV6574_g03762</name>
    <name evidence="7" type="ORF">SeMB42_g01694</name>
</gene>
<dbReference type="Proteomes" id="UP000317494">
    <property type="component" value="Unassembled WGS sequence"/>
</dbReference>
<feature type="transmembrane region" description="Helical" evidence="5">
    <location>
        <begin position="220"/>
        <end position="245"/>
    </location>
</feature>